<accession>C1C439</accession>
<reference evidence="1" key="1">
    <citation type="submission" date="2009-04" db="EMBL/GenBank/DDBJ databases">
        <title>Rana catesbeiana ESTs and full-length cDNAs.</title>
        <authorList>
            <person name="Helbing C.C."/>
            <person name="Veldhoen N."/>
            <person name="Leong J."/>
            <person name="Koop B.F."/>
        </authorList>
    </citation>
    <scope>NUCLEOTIDE SEQUENCE</scope>
    <source>
        <tissue evidence="1">Mixed tissue</tissue>
    </source>
</reference>
<dbReference type="GO" id="GO:0043240">
    <property type="term" value="C:Fanconi anaemia nuclear complex"/>
    <property type="evidence" value="ECO:0007669"/>
    <property type="project" value="InterPro"/>
</dbReference>
<dbReference type="GeneID" id="141107942"/>
<dbReference type="PANTHER" id="PTHR14449:SF2">
    <property type="entry name" value="FANCONI ANEMIA GROUP F PROTEIN"/>
    <property type="match status" value="1"/>
</dbReference>
<dbReference type="InterPro" id="IPR038505">
    <property type="entry name" value="FANCF_C_sf"/>
</dbReference>
<proteinExistence type="evidence at transcript level"/>
<dbReference type="Gene3D" id="1.25.40.490">
    <property type="match status" value="1"/>
</dbReference>
<dbReference type="InterPro" id="IPR035428">
    <property type="entry name" value="FANCF"/>
</dbReference>
<dbReference type="EMBL" id="BT081618">
    <property type="protein sequence ID" value="ACO51749.1"/>
    <property type="molecule type" value="mRNA"/>
</dbReference>
<dbReference type="RefSeq" id="XP_073455131.1">
    <property type="nucleotide sequence ID" value="XM_073599030.1"/>
</dbReference>
<organism evidence="1">
    <name type="scientific">Aquarana catesbeiana</name>
    <name type="common">American bullfrog</name>
    <name type="synonym">Rana catesbeiana</name>
    <dbReference type="NCBI Taxonomy" id="8400"/>
    <lineage>
        <taxon>Eukaryota</taxon>
        <taxon>Metazoa</taxon>
        <taxon>Chordata</taxon>
        <taxon>Craniata</taxon>
        <taxon>Vertebrata</taxon>
        <taxon>Euteleostomi</taxon>
        <taxon>Amphibia</taxon>
        <taxon>Batrachia</taxon>
        <taxon>Anura</taxon>
        <taxon>Neobatrachia</taxon>
        <taxon>Ranoidea</taxon>
        <taxon>Ranidae</taxon>
        <taxon>Aquarana</taxon>
    </lineage>
</organism>
<evidence type="ECO:0000313" key="1">
    <source>
        <dbReference type="EMBL" id="ACO51749.1"/>
    </source>
</evidence>
<dbReference type="PANTHER" id="PTHR14449">
    <property type="entry name" value="FANCONI ANEMIA GROUP F PROTEIN FANCF"/>
    <property type="match status" value="1"/>
</dbReference>
<dbReference type="AlphaFoldDB" id="C1C439"/>
<dbReference type="Pfam" id="PF11107">
    <property type="entry name" value="FANCF"/>
    <property type="match status" value="1"/>
</dbReference>
<sequence>MAGKLKSMLDNLDHFVDMLALSSTVDVKDWDVLLVQRALEWGSYFQQVYHRFKDNNPIRNVIEEHLAAKNEELCVNFKNYKDITFRDLAKGKAIFCMTLLHNSAVSTLIFKQLVERLQDSDSEKVDSLSLNHTLSQKIASELFLSLPFACERSQKPLEDPVLVTHADILGRSLQRRLKKLEDDQKSSAVSDVLGKLPQPLVYHLIAAVLSNDIASANHQDQLHDLILDWLLTNDAAWTGFYSNVNQKVLAILSSRFFKFRQTYLDYLFKLGYGMEQDITLGMWARNTPKLSFHEFIEHFRCLLSGPQDLKECALTRLQTLKQQDGDYEVSGISIWTDILNELNKS</sequence>
<protein>
    <submittedName>
        <fullName evidence="1">Fanconi anemia group F protein</fullName>
    </submittedName>
</protein>
<dbReference type="GO" id="GO:0036297">
    <property type="term" value="P:interstrand cross-link repair"/>
    <property type="evidence" value="ECO:0007669"/>
    <property type="project" value="InterPro"/>
</dbReference>
<dbReference type="RefSeq" id="XP_073455129.1">
    <property type="nucleotide sequence ID" value="XM_073599028.1"/>
</dbReference>
<dbReference type="RefSeq" id="XP_073455130.1">
    <property type="nucleotide sequence ID" value="XM_073599029.1"/>
</dbReference>
<dbReference type="RefSeq" id="XP_073455132.1">
    <property type="nucleotide sequence ID" value="XM_073599031.1"/>
</dbReference>
<gene>
    <name evidence="1" type="primary">FANCF</name>
</gene>
<name>C1C439_AQUCT</name>